<dbReference type="GO" id="GO:0005506">
    <property type="term" value="F:iron ion binding"/>
    <property type="evidence" value="ECO:0007669"/>
    <property type="project" value="InterPro"/>
</dbReference>
<reference evidence="8" key="1">
    <citation type="journal article" date="2021" name="Front. Plant Sci.">
        <title>Chromosome-Scale Genome Assembly for Chinese Sour Jujube and Insights Into Its Genome Evolution and Domestication Signature.</title>
        <authorList>
            <person name="Shen L.-Y."/>
            <person name="Luo H."/>
            <person name="Wang X.-L."/>
            <person name="Wang X.-M."/>
            <person name="Qiu X.-J."/>
            <person name="Liu H."/>
            <person name="Zhou S.-S."/>
            <person name="Jia K.-H."/>
            <person name="Nie S."/>
            <person name="Bao Y.-T."/>
            <person name="Zhang R.-G."/>
            <person name="Yun Q.-Z."/>
            <person name="Chai Y.-H."/>
            <person name="Lu J.-Y."/>
            <person name="Li Y."/>
            <person name="Zhao S.-W."/>
            <person name="Mao J.-F."/>
            <person name="Jia S.-G."/>
            <person name="Mao Y.-M."/>
        </authorList>
    </citation>
    <scope>NUCLEOTIDE SEQUENCE</scope>
    <source>
        <strain evidence="8">AT0</strain>
        <tissue evidence="8">Leaf</tissue>
    </source>
</reference>
<dbReference type="GO" id="GO:0004497">
    <property type="term" value="F:monooxygenase activity"/>
    <property type="evidence" value="ECO:0007669"/>
    <property type="project" value="UniProtKB-KW"/>
</dbReference>
<keyword evidence="4" id="KW-0408">Iron</keyword>
<comment type="caution">
    <text evidence="8">The sequence shown here is derived from an EMBL/GenBank/DDBJ whole genome shotgun (WGS) entry which is preliminary data.</text>
</comment>
<dbReference type="GO" id="GO:0016705">
    <property type="term" value="F:oxidoreductase activity, acting on paired donors, with incorporation or reduction of molecular oxygen"/>
    <property type="evidence" value="ECO:0007669"/>
    <property type="project" value="InterPro"/>
</dbReference>
<keyword evidence="3" id="KW-0560">Oxidoreductase</keyword>
<keyword evidence="5" id="KW-0503">Monooxygenase</keyword>
<dbReference type="Gene3D" id="1.10.630.10">
    <property type="entry name" value="Cytochrome P450"/>
    <property type="match status" value="1"/>
</dbReference>
<feature type="transmembrane region" description="Helical" evidence="7">
    <location>
        <begin position="12"/>
        <end position="33"/>
    </location>
</feature>
<gene>
    <name evidence="8" type="ORF">FEM48_Zijuj06G0073400</name>
</gene>
<dbReference type="GO" id="GO:0020037">
    <property type="term" value="F:heme binding"/>
    <property type="evidence" value="ECO:0007669"/>
    <property type="project" value="InterPro"/>
</dbReference>
<keyword evidence="1" id="KW-0349">Heme</keyword>
<keyword evidence="7" id="KW-0812">Transmembrane</keyword>
<accession>A0A978V7X9</accession>
<dbReference type="Proteomes" id="UP000813462">
    <property type="component" value="Unassembled WGS sequence"/>
</dbReference>
<protein>
    <submittedName>
        <fullName evidence="8">Uncharacterized protein</fullName>
    </submittedName>
</protein>
<dbReference type="Pfam" id="PF00067">
    <property type="entry name" value="p450"/>
    <property type="match status" value="1"/>
</dbReference>
<keyword evidence="2" id="KW-0479">Metal-binding</keyword>
<dbReference type="InterPro" id="IPR050651">
    <property type="entry name" value="Plant_Cytochrome_P450_Monoox"/>
</dbReference>
<dbReference type="InterPro" id="IPR036396">
    <property type="entry name" value="Cyt_P450_sf"/>
</dbReference>
<keyword evidence="6" id="KW-0175">Coiled coil</keyword>
<evidence type="ECO:0000313" key="9">
    <source>
        <dbReference type="Proteomes" id="UP000813462"/>
    </source>
</evidence>
<proteinExistence type="predicted"/>
<feature type="coiled-coil region" evidence="6">
    <location>
        <begin position="249"/>
        <end position="280"/>
    </location>
</feature>
<keyword evidence="7" id="KW-0472">Membrane</keyword>
<evidence type="ECO:0000256" key="6">
    <source>
        <dbReference type="SAM" id="Coils"/>
    </source>
</evidence>
<evidence type="ECO:0000256" key="7">
    <source>
        <dbReference type="SAM" id="Phobius"/>
    </source>
</evidence>
<evidence type="ECO:0000256" key="3">
    <source>
        <dbReference type="ARBA" id="ARBA00023002"/>
    </source>
</evidence>
<dbReference type="PANTHER" id="PTHR47947:SF49">
    <property type="entry name" value="CYTOCHROME P450 FAMILY PROTEIN"/>
    <property type="match status" value="1"/>
</dbReference>
<evidence type="ECO:0000256" key="5">
    <source>
        <dbReference type="ARBA" id="ARBA00023033"/>
    </source>
</evidence>
<evidence type="ECO:0000313" key="8">
    <source>
        <dbReference type="EMBL" id="KAH7524014.1"/>
    </source>
</evidence>
<dbReference type="PANTHER" id="PTHR47947">
    <property type="entry name" value="CYTOCHROME P450 82C3-RELATED"/>
    <property type="match status" value="1"/>
</dbReference>
<dbReference type="InterPro" id="IPR001128">
    <property type="entry name" value="Cyt_P450"/>
</dbReference>
<dbReference type="EMBL" id="JAEACU010000006">
    <property type="protein sequence ID" value="KAH7524014.1"/>
    <property type="molecule type" value="Genomic_DNA"/>
</dbReference>
<evidence type="ECO:0000256" key="2">
    <source>
        <dbReference type="ARBA" id="ARBA00022723"/>
    </source>
</evidence>
<evidence type="ECO:0000256" key="4">
    <source>
        <dbReference type="ARBA" id="ARBA00023004"/>
    </source>
</evidence>
<evidence type="ECO:0000256" key="1">
    <source>
        <dbReference type="ARBA" id="ARBA00022617"/>
    </source>
</evidence>
<dbReference type="AlphaFoldDB" id="A0A978V7X9"/>
<dbReference type="SUPFAM" id="SSF48264">
    <property type="entry name" value="Cytochrome P450"/>
    <property type="match status" value="1"/>
</dbReference>
<keyword evidence="7" id="KW-1133">Transmembrane helix</keyword>
<organism evidence="8 9">
    <name type="scientific">Ziziphus jujuba var. spinosa</name>
    <dbReference type="NCBI Taxonomy" id="714518"/>
    <lineage>
        <taxon>Eukaryota</taxon>
        <taxon>Viridiplantae</taxon>
        <taxon>Streptophyta</taxon>
        <taxon>Embryophyta</taxon>
        <taxon>Tracheophyta</taxon>
        <taxon>Spermatophyta</taxon>
        <taxon>Magnoliopsida</taxon>
        <taxon>eudicotyledons</taxon>
        <taxon>Gunneridae</taxon>
        <taxon>Pentapetalae</taxon>
        <taxon>rosids</taxon>
        <taxon>fabids</taxon>
        <taxon>Rosales</taxon>
        <taxon>Rhamnaceae</taxon>
        <taxon>Paliureae</taxon>
        <taxon>Ziziphus</taxon>
    </lineage>
</organism>
<sequence>MQVSMDFLIPNLNTSIIALCAIVILVIISYLILHRGVDKSKVAIAPEAKGSWPIIGHLPLLGGSTPPRMHRALVVSNCEMAKECFTINDLQVLSRPKLIATKHFSYNHAMFGFAPYGTYWCEIRKITTLHLLSNRRIELLKHIRIAEVAIFLKQLYGFWTEKKNLSDQALEEMKPCRGDMTLNVILKTVAGKRYSTGPGDVGGKKESWQTQEGNEGILLFGGLVWPGDVIPFLRFLDLGGYERVMKKTAKELDDTLDRWLQEHKRKRERGTDQLVKEEQDFMDVMLSVPEDYSDIAGHDGDTINKSTTLVIAY</sequence>
<name>A0A978V7X9_ZIZJJ</name>